<comment type="caution">
    <text evidence="1">The sequence shown here is derived from an EMBL/GenBank/DDBJ whole genome shotgun (WGS) entry which is preliminary data.</text>
</comment>
<dbReference type="EMBL" id="BQNB010012802">
    <property type="protein sequence ID" value="GJT08080.1"/>
    <property type="molecule type" value="Genomic_DNA"/>
</dbReference>
<sequence>MDRTMLIFGGRGTSTQVSLSMRVLYSSHIAYFQLGSHRAWKGDLGMGEEVVTWELYLGLAFIIPTLECVTIGCCEVDSGGGGSGEVFGGGVFGCSICLMVMGVATSIVVLFEVFACGLYVSHGAEGKDSFVKYDMTRNDDFVGLQVKAPIAMMICKGGPRKIDVWDVIVDKGGGDDIKEQEIRKVLSDTGKERYDNRDPVDKPVGPVVGPAVGPSDKPIVVGPEHKLDMPYVGPVARPLTWEIAYYYDKIHTPYWAEYNSYN</sequence>
<reference evidence="1" key="2">
    <citation type="submission" date="2022-01" db="EMBL/GenBank/DDBJ databases">
        <authorList>
            <person name="Yamashiro T."/>
            <person name="Shiraishi A."/>
            <person name="Satake H."/>
            <person name="Nakayama K."/>
        </authorList>
    </citation>
    <scope>NUCLEOTIDE SEQUENCE</scope>
</reference>
<evidence type="ECO:0000313" key="2">
    <source>
        <dbReference type="Proteomes" id="UP001151760"/>
    </source>
</evidence>
<evidence type="ECO:0000313" key="1">
    <source>
        <dbReference type="EMBL" id="GJT08080.1"/>
    </source>
</evidence>
<dbReference type="Proteomes" id="UP001151760">
    <property type="component" value="Unassembled WGS sequence"/>
</dbReference>
<keyword evidence="2" id="KW-1185">Reference proteome</keyword>
<organism evidence="1 2">
    <name type="scientific">Tanacetum coccineum</name>
    <dbReference type="NCBI Taxonomy" id="301880"/>
    <lineage>
        <taxon>Eukaryota</taxon>
        <taxon>Viridiplantae</taxon>
        <taxon>Streptophyta</taxon>
        <taxon>Embryophyta</taxon>
        <taxon>Tracheophyta</taxon>
        <taxon>Spermatophyta</taxon>
        <taxon>Magnoliopsida</taxon>
        <taxon>eudicotyledons</taxon>
        <taxon>Gunneridae</taxon>
        <taxon>Pentapetalae</taxon>
        <taxon>asterids</taxon>
        <taxon>campanulids</taxon>
        <taxon>Asterales</taxon>
        <taxon>Asteraceae</taxon>
        <taxon>Asteroideae</taxon>
        <taxon>Anthemideae</taxon>
        <taxon>Anthemidinae</taxon>
        <taxon>Tanacetum</taxon>
    </lineage>
</organism>
<name>A0ABQ5B030_9ASTR</name>
<proteinExistence type="predicted"/>
<reference evidence="1" key="1">
    <citation type="journal article" date="2022" name="Int. J. Mol. Sci.">
        <title>Draft Genome of Tanacetum Coccineum: Genomic Comparison of Closely Related Tanacetum-Family Plants.</title>
        <authorList>
            <person name="Yamashiro T."/>
            <person name="Shiraishi A."/>
            <person name="Nakayama K."/>
            <person name="Satake H."/>
        </authorList>
    </citation>
    <scope>NUCLEOTIDE SEQUENCE</scope>
</reference>
<accession>A0ABQ5B030</accession>
<gene>
    <name evidence="1" type="ORF">Tco_0842542</name>
</gene>
<protein>
    <submittedName>
        <fullName evidence="1">Uncharacterized protein</fullName>
    </submittedName>
</protein>